<accession>A0A8S0TNM6</accession>
<dbReference type="Gramene" id="OE9A006393T1">
    <property type="protein sequence ID" value="OE9A006393C1"/>
    <property type="gene ID" value="OE9A006393"/>
</dbReference>
<proteinExistence type="predicted"/>
<dbReference type="AlphaFoldDB" id="A0A8S0TNM6"/>
<evidence type="ECO:0000313" key="2">
    <source>
        <dbReference type="Proteomes" id="UP000594638"/>
    </source>
</evidence>
<comment type="caution">
    <text evidence="1">The sequence shown here is derived from an EMBL/GenBank/DDBJ whole genome shotgun (WGS) entry which is preliminary data.</text>
</comment>
<keyword evidence="2" id="KW-1185">Reference proteome</keyword>
<dbReference type="EMBL" id="CACTIH010007260">
    <property type="protein sequence ID" value="CAA3006402.1"/>
    <property type="molecule type" value="Genomic_DNA"/>
</dbReference>
<name>A0A8S0TNM6_OLEEU</name>
<protein>
    <submittedName>
        <fullName evidence="1">Uncharacterized protein</fullName>
    </submittedName>
</protein>
<dbReference type="Proteomes" id="UP000594638">
    <property type="component" value="Unassembled WGS sequence"/>
</dbReference>
<reference evidence="1 2" key="1">
    <citation type="submission" date="2019-12" db="EMBL/GenBank/DDBJ databases">
        <authorList>
            <person name="Alioto T."/>
            <person name="Alioto T."/>
            <person name="Gomez Garrido J."/>
        </authorList>
    </citation>
    <scope>NUCLEOTIDE SEQUENCE [LARGE SCALE GENOMIC DNA]</scope>
</reference>
<sequence>MAKCIGSVNKWTPKCTVLKNPDFLVADVRQGDSLLKKRVESSEPLILDIANDYFRIKQSALADEDRYKLDCSQTRDSLTSKLEQLLEETTSVVSCISSSSSLIASTKHRYFIQYTYGVIEKLEQLMQIVGRLSEIDQTLFLEEQRQLLISDHSITLHSMVSIWTAAIEILKFFCRLAPQVFNSNPEEPDEYDFLDQLEFSSARVRFARALLMDFTITSWIKFNHLVKYEDLIKGLPFLCQCQMKTFFNTLLLATNAKADETPEDKLETFMYDTYHSILDHQCRPSMMTMSARRFGIIPLEPCHAKANQSDLAYFLIWHIYSVSRYAKEDTMKHLIEPAHKILYKSFSIVRGSFIPSSSQVQRLSPHQEERFKLLFYMLSHWIEKFRKDAKLLCQILEFAKSVDGTVKEANYMDNKDFTINGLTLFHLFTKLFNDTIPDYGSTTNGDNEKQAYGENELKLIQIWNGILDEHLRKQGEASSAKPPAK</sequence>
<evidence type="ECO:0000313" key="1">
    <source>
        <dbReference type="EMBL" id="CAA3006402.1"/>
    </source>
</evidence>
<organism evidence="1 2">
    <name type="scientific">Olea europaea subsp. europaea</name>
    <dbReference type="NCBI Taxonomy" id="158383"/>
    <lineage>
        <taxon>Eukaryota</taxon>
        <taxon>Viridiplantae</taxon>
        <taxon>Streptophyta</taxon>
        <taxon>Embryophyta</taxon>
        <taxon>Tracheophyta</taxon>
        <taxon>Spermatophyta</taxon>
        <taxon>Magnoliopsida</taxon>
        <taxon>eudicotyledons</taxon>
        <taxon>Gunneridae</taxon>
        <taxon>Pentapetalae</taxon>
        <taxon>asterids</taxon>
        <taxon>lamiids</taxon>
        <taxon>Lamiales</taxon>
        <taxon>Oleaceae</taxon>
        <taxon>Oleeae</taxon>
        <taxon>Olea</taxon>
    </lineage>
</organism>
<gene>
    <name evidence="1" type="ORF">OLEA9_A006393</name>
</gene>